<accession>A0A7U3YL31</accession>
<feature type="domain" description="Response regulatory" evidence="7">
    <location>
        <begin position="19"/>
        <end position="135"/>
    </location>
</feature>
<dbReference type="GO" id="GO:0032993">
    <property type="term" value="C:protein-DNA complex"/>
    <property type="evidence" value="ECO:0007669"/>
    <property type="project" value="TreeGrafter"/>
</dbReference>
<dbReference type="SUPFAM" id="SSF52172">
    <property type="entry name" value="CheY-like"/>
    <property type="match status" value="1"/>
</dbReference>
<feature type="modified residue" description="4-aspartylphosphate" evidence="6">
    <location>
        <position position="70"/>
    </location>
</feature>
<evidence type="ECO:0000256" key="6">
    <source>
        <dbReference type="PROSITE-ProRule" id="PRU00169"/>
    </source>
</evidence>
<evidence type="ECO:0000256" key="5">
    <source>
        <dbReference type="ARBA" id="ARBA00023163"/>
    </source>
</evidence>
<keyword evidence="5" id="KW-0804">Transcription</keyword>
<evidence type="ECO:0000313" key="9">
    <source>
        <dbReference type="Proteomes" id="UP000006365"/>
    </source>
</evidence>
<gene>
    <name evidence="8" type="ordered locus">Despr_1190</name>
</gene>
<dbReference type="PROSITE" id="PS50110">
    <property type="entry name" value="RESPONSE_REGULATORY"/>
    <property type="match status" value="1"/>
</dbReference>
<keyword evidence="2" id="KW-0902">Two-component regulatory system</keyword>
<dbReference type="InterPro" id="IPR039420">
    <property type="entry name" value="WalR-like"/>
</dbReference>
<dbReference type="Gene3D" id="3.40.50.2300">
    <property type="match status" value="1"/>
</dbReference>
<evidence type="ECO:0000313" key="8">
    <source>
        <dbReference type="EMBL" id="ADW17359.1"/>
    </source>
</evidence>
<dbReference type="Pfam" id="PF00072">
    <property type="entry name" value="Response_reg"/>
    <property type="match status" value="1"/>
</dbReference>
<dbReference type="GO" id="GO:0006355">
    <property type="term" value="P:regulation of DNA-templated transcription"/>
    <property type="evidence" value="ECO:0007669"/>
    <property type="project" value="TreeGrafter"/>
</dbReference>
<sequence length="211" mass="23567">MVHAEATQHQVGQGGSRKTILLVDDEPLIRRSLARDLANDAPNFTVSQAASGEEAIARIDSGQWDLVITDLVMPGLDGFQVLKTAKRRNASTMVIILTGYGDMQAAIDALRLGADDFLQKPIDSDELLFRMANCLVKQDLLRKVELYEAILPVCSYCKKIRVAQQTPQDKDWYSLEEYLLKMKGVRVSHGCCPACFDKQMADLRHSLTKKK</sequence>
<evidence type="ECO:0000256" key="2">
    <source>
        <dbReference type="ARBA" id="ARBA00023012"/>
    </source>
</evidence>
<name>A0A7U3YL31_DESPD</name>
<dbReference type="GO" id="GO:0000156">
    <property type="term" value="F:phosphorelay response regulator activity"/>
    <property type="evidence" value="ECO:0007669"/>
    <property type="project" value="TreeGrafter"/>
</dbReference>
<evidence type="ECO:0000256" key="4">
    <source>
        <dbReference type="ARBA" id="ARBA00023125"/>
    </source>
</evidence>
<dbReference type="EMBL" id="CP002364">
    <property type="protein sequence ID" value="ADW17359.1"/>
    <property type="molecule type" value="Genomic_DNA"/>
</dbReference>
<proteinExistence type="predicted"/>
<dbReference type="KEGG" id="dpr:Despr_1190"/>
<dbReference type="Proteomes" id="UP000006365">
    <property type="component" value="Chromosome"/>
</dbReference>
<dbReference type="PANTHER" id="PTHR48111">
    <property type="entry name" value="REGULATOR OF RPOS"/>
    <property type="match status" value="1"/>
</dbReference>
<reference evidence="8 9" key="1">
    <citation type="journal article" date="2011" name="Stand. Genomic Sci.">
        <title>Complete genome sequence of Desulfobulbus propionicus type strain (1pr3).</title>
        <authorList>
            <person name="Pagani I."/>
            <person name="Lapidus A."/>
            <person name="Nolan M."/>
            <person name="Lucas S."/>
            <person name="Hammon N."/>
            <person name="Deshpande S."/>
            <person name="Cheng J.F."/>
            <person name="Chertkov O."/>
            <person name="Davenport K."/>
            <person name="Tapia R."/>
            <person name="Han C."/>
            <person name="Goodwin L."/>
            <person name="Pitluck S."/>
            <person name="Liolios K."/>
            <person name="Mavromatis K."/>
            <person name="Ivanova N."/>
            <person name="Mikhailova N."/>
            <person name="Pati A."/>
            <person name="Chen A."/>
            <person name="Palaniappan K."/>
            <person name="Land M."/>
            <person name="Hauser L."/>
            <person name="Chang Y.J."/>
            <person name="Jeffries C.D."/>
            <person name="Detter J.C."/>
            <person name="Brambilla E."/>
            <person name="Kannan K.P."/>
            <person name="Djao O.D."/>
            <person name="Rohde M."/>
            <person name="Pukall R."/>
            <person name="Spring S."/>
            <person name="Goker M."/>
            <person name="Sikorski J."/>
            <person name="Woyke T."/>
            <person name="Bristow J."/>
            <person name="Eisen J.A."/>
            <person name="Markowitz V."/>
            <person name="Hugenholtz P."/>
            <person name="Kyrpides N.C."/>
            <person name="Klenk H.P."/>
        </authorList>
    </citation>
    <scope>NUCLEOTIDE SEQUENCE [LARGE SCALE GENOMIC DNA]</scope>
    <source>
        <strain evidence="9">ATCC 33891 / DSM 2032 / 1pr3</strain>
    </source>
</reference>
<organism evidence="8 9">
    <name type="scientific">Desulfobulbus propionicus (strain ATCC 33891 / DSM 2032 / VKM B-1956 / 1pr3)</name>
    <dbReference type="NCBI Taxonomy" id="577650"/>
    <lineage>
        <taxon>Bacteria</taxon>
        <taxon>Pseudomonadati</taxon>
        <taxon>Thermodesulfobacteriota</taxon>
        <taxon>Desulfobulbia</taxon>
        <taxon>Desulfobulbales</taxon>
        <taxon>Desulfobulbaceae</taxon>
        <taxon>Desulfobulbus</taxon>
    </lineage>
</organism>
<evidence type="ECO:0000256" key="3">
    <source>
        <dbReference type="ARBA" id="ARBA00023015"/>
    </source>
</evidence>
<keyword evidence="3" id="KW-0805">Transcription regulation</keyword>
<keyword evidence="9" id="KW-1185">Reference proteome</keyword>
<dbReference type="PANTHER" id="PTHR48111:SF1">
    <property type="entry name" value="TWO-COMPONENT RESPONSE REGULATOR ORR33"/>
    <property type="match status" value="1"/>
</dbReference>
<dbReference type="InterPro" id="IPR001789">
    <property type="entry name" value="Sig_transdc_resp-reg_receiver"/>
</dbReference>
<dbReference type="GO" id="GO:0000976">
    <property type="term" value="F:transcription cis-regulatory region binding"/>
    <property type="evidence" value="ECO:0007669"/>
    <property type="project" value="TreeGrafter"/>
</dbReference>
<evidence type="ECO:0000259" key="7">
    <source>
        <dbReference type="PROSITE" id="PS50110"/>
    </source>
</evidence>
<evidence type="ECO:0000256" key="1">
    <source>
        <dbReference type="ARBA" id="ARBA00022553"/>
    </source>
</evidence>
<dbReference type="RefSeq" id="WP_015723901.1">
    <property type="nucleotide sequence ID" value="NC_014972.1"/>
</dbReference>
<dbReference type="SMART" id="SM00448">
    <property type="entry name" value="REC"/>
    <property type="match status" value="1"/>
</dbReference>
<keyword evidence="4" id="KW-0238">DNA-binding</keyword>
<dbReference type="GO" id="GO:0005829">
    <property type="term" value="C:cytosol"/>
    <property type="evidence" value="ECO:0007669"/>
    <property type="project" value="TreeGrafter"/>
</dbReference>
<keyword evidence="1 6" id="KW-0597">Phosphoprotein</keyword>
<dbReference type="InterPro" id="IPR011006">
    <property type="entry name" value="CheY-like_superfamily"/>
</dbReference>
<dbReference type="AlphaFoldDB" id="A0A7U3YL31"/>
<dbReference type="CDD" id="cd17536">
    <property type="entry name" value="REC_YesN-like"/>
    <property type="match status" value="1"/>
</dbReference>
<protein>
    <submittedName>
        <fullName evidence="8">Response regulator receiver protein</fullName>
    </submittedName>
</protein>